<dbReference type="FunFam" id="1.10.8.140:FF:000006">
    <property type="entry name" value="programmed cell death protein 5-like"/>
    <property type="match status" value="1"/>
</dbReference>
<comment type="similarity">
    <text evidence="1">Belongs to the PDCD5 family.</text>
</comment>
<dbReference type="PANTHER" id="PTHR10840:SF0">
    <property type="entry name" value="PROGRAMMED CELL DEATH PROTEIN 5"/>
    <property type="match status" value="1"/>
</dbReference>
<dbReference type="InterPro" id="IPR022041">
    <property type="entry name" value="Methyltransf_FA"/>
</dbReference>
<dbReference type="GO" id="GO:0003677">
    <property type="term" value="F:DNA binding"/>
    <property type="evidence" value="ECO:0007669"/>
    <property type="project" value="InterPro"/>
</dbReference>
<dbReference type="Gene3D" id="3.40.50.410">
    <property type="entry name" value="von Willebrand factor, type A domain"/>
    <property type="match status" value="2"/>
</dbReference>
<dbReference type="InterPro" id="IPR000884">
    <property type="entry name" value="TSP1_rpt"/>
</dbReference>
<dbReference type="CDD" id="cd22823">
    <property type="entry name" value="Gal_Rha_Lectin"/>
    <property type="match status" value="1"/>
</dbReference>
<evidence type="ECO:0000313" key="3">
    <source>
        <dbReference type="EMBL" id="EKC41170.1"/>
    </source>
</evidence>
<dbReference type="InterPro" id="IPR036883">
    <property type="entry name" value="PDCD5-like_sf"/>
</dbReference>
<evidence type="ECO:0000259" key="2">
    <source>
        <dbReference type="PROSITE" id="PS50234"/>
    </source>
</evidence>
<evidence type="ECO:0000256" key="1">
    <source>
        <dbReference type="ARBA" id="ARBA00010490"/>
    </source>
</evidence>
<reference evidence="3" key="1">
    <citation type="journal article" date="2012" name="Nature">
        <title>The oyster genome reveals stress adaptation and complexity of shell formation.</title>
        <authorList>
            <person name="Zhang G."/>
            <person name="Fang X."/>
            <person name="Guo X."/>
            <person name="Li L."/>
            <person name="Luo R."/>
            <person name="Xu F."/>
            <person name="Yang P."/>
            <person name="Zhang L."/>
            <person name="Wang X."/>
            <person name="Qi H."/>
            <person name="Xiong Z."/>
            <person name="Que H."/>
            <person name="Xie Y."/>
            <person name="Holland P.W."/>
            <person name="Paps J."/>
            <person name="Zhu Y."/>
            <person name="Wu F."/>
            <person name="Chen Y."/>
            <person name="Wang J."/>
            <person name="Peng C."/>
            <person name="Meng J."/>
            <person name="Yang L."/>
            <person name="Liu J."/>
            <person name="Wen B."/>
            <person name="Zhang N."/>
            <person name="Huang Z."/>
            <person name="Zhu Q."/>
            <person name="Feng Y."/>
            <person name="Mount A."/>
            <person name="Hedgecock D."/>
            <person name="Xu Z."/>
            <person name="Liu Y."/>
            <person name="Domazet-Loso T."/>
            <person name="Du Y."/>
            <person name="Sun X."/>
            <person name="Zhang S."/>
            <person name="Liu B."/>
            <person name="Cheng P."/>
            <person name="Jiang X."/>
            <person name="Li J."/>
            <person name="Fan D."/>
            <person name="Wang W."/>
            <person name="Fu W."/>
            <person name="Wang T."/>
            <person name="Wang B."/>
            <person name="Zhang J."/>
            <person name="Peng Z."/>
            <person name="Li Y."/>
            <person name="Li N."/>
            <person name="Wang J."/>
            <person name="Chen M."/>
            <person name="He Y."/>
            <person name="Tan F."/>
            <person name="Song X."/>
            <person name="Zheng Q."/>
            <person name="Huang R."/>
            <person name="Yang H."/>
            <person name="Du X."/>
            <person name="Chen L."/>
            <person name="Yang M."/>
            <person name="Gaffney P.M."/>
            <person name="Wang S."/>
            <person name="Luo L."/>
            <person name="She Z."/>
            <person name="Ming Y."/>
            <person name="Huang W."/>
            <person name="Zhang S."/>
            <person name="Huang B."/>
            <person name="Zhang Y."/>
            <person name="Qu T."/>
            <person name="Ni P."/>
            <person name="Miao G."/>
            <person name="Wang J."/>
            <person name="Wang Q."/>
            <person name="Steinberg C.E."/>
            <person name="Wang H."/>
            <person name="Li N."/>
            <person name="Qian L."/>
            <person name="Zhang G."/>
            <person name="Li Y."/>
            <person name="Yang H."/>
            <person name="Liu X."/>
            <person name="Wang J."/>
            <person name="Yin Y."/>
            <person name="Wang J."/>
        </authorList>
    </citation>
    <scope>NUCLEOTIDE SEQUENCE [LARGE SCALE GENOMIC DNA]</scope>
    <source>
        <strain evidence="3">05x7-T-G4-1.051#20</strain>
    </source>
</reference>
<dbReference type="SUPFAM" id="SSF53300">
    <property type="entry name" value="vWA-like"/>
    <property type="match status" value="2"/>
</dbReference>
<protein>
    <submittedName>
        <fullName evidence="3">Programmed cell death protein 5</fullName>
    </submittedName>
</protein>
<dbReference type="Gene3D" id="1.10.8.140">
    <property type="entry name" value="PDCD5-like"/>
    <property type="match status" value="1"/>
</dbReference>
<dbReference type="InterPro" id="IPR036465">
    <property type="entry name" value="vWFA_dom_sf"/>
</dbReference>
<gene>
    <name evidence="3" type="ORF">CGI_10026760</name>
</gene>
<name>K1RI10_MAGGI</name>
<dbReference type="Pfam" id="PF01984">
    <property type="entry name" value="dsDNA_bind"/>
    <property type="match status" value="1"/>
</dbReference>
<dbReference type="InterPro" id="IPR002836">
    <property type="entry name" value="PDCD5-like"/>
</dbReference>
<dbReference type="InParanoid" id="K1RI10"/>
<feature type="domain" description="VWFA" evidence="2">
    <location>
        <begin position="844"/>
        <end position="1017"/>
    </location>
</feature>
<sequence length="1040" mass="117191">MADDELEALRAQRMAQLQSQYGGGGAGRPSQEEQEEKARQMTEMKNSILSQVLDQQARARLNTIAVAKPEKAKMVENMLCQMAQSGQIQNKIGEQQLKSLLERVSEQTAKKTTVKLTAENEKLKKKCWKLKVERDDLQTELSTIKQKLQREELLKNYVTTRESSTQTEGIKTWQPMIAVKKKEEPSFKADAEQTNKLLSLHNQMMRRYEKEVKMNMMHVETITDLNIRISDLERLLKEEKNSRMSLERQSMNHQPVRRLAERPVSTDDPKTGMKWKYEKVVKECEKMKKENEKLKTELKGLDFVINLNGLIILRLSHNFNDGCTKNVLVMENSDVFSCFYKVLLCGIFVQLVGSYYLSQPSSSTKYCLSGQFMTITYGRWYCHNGTATVTTRMNSNCNYNTQCTIVADNSWTGINPCVGIWKTLYWTSTCSAIWGEWISWSNCPVDCTTHNQYRNRPCQKPISCGSAPTEYIPCKSLGCYSSSDISRNTPNNLVYYSLTTDCLVATGRTSVAFRARANNDLHIALASEDSITSGTHYEFIIGGWANSRSEIRYGISSTVCDSYSGSVLTQTYFEEFWISWIGNEIRFGTGSTPGSNIRMSCYHSTPYDVNFIWIETGWGSSGEWRFPNDVACKHVTNSDVSITTDDTSCNGRSYYACNTGYKQVAGNTQRTCGFGGILSGYPLVCSAGVITFDDTVDLNIELNDYYSASSLDSNITSIPISNAASTVNLAEALRVGFYDFFTLSKGNRFTAFRHFVVIAKTYSSQTGATVADQIRMNLKNQLFTIGISPSASLITDLKAIAGDDSRHFEVSSTDELYPKFNNIFQKIAVCSDMTFEPLTAECELDIVFIVERYNLRYTKRFLAELLENITISSTGIKVGMVLFDSGASTVFRLDSYTSSESVRSAIESISETNQTDHLVDKGLIEARDNVFTAARGDRTDASNYYVIIVGPFESYPEAVAKDIRSSGSNYIFSIHIGNQYQTEYQKAVDTCGDYTKYTNVDSYENLINIKNDILQKITSCESVNITIPGSFYFVVKFLYS</sequence>
<dbReference type="PANTHER" id="PTHR10840">
    <property type="entry name" value="PROGRAMMED CELL DEATH PROTEIN 5"/>
    <property type="match status" value="1"/>
</dbReference>
<proteinExistence type="inferred from homology"/>
<organism evidence="3">
    <name type="scientific">Magallana gigas</name>
    <name type="common">Pacific oyster</name>
    <name type="synonym">Crassostrea gigas</name>
    <dbReference type="NCBI Taxonomy" id="29159"/>
    <lineage>
        <taxon>Eukaryota</taxon>
        <taxon>Metazoa</taxon>
        <taxon>Spiralia</taxon>
        <taxon>Lophotrochozoa</taxon>
        <taxon>Mollusca</taxon>
        <taxon>Bivalvia</taxon>
        <taxon>Autobranchia</taxon>
        <taxon>Pteriomorphia</taxon>
        <taxon>Ostreida</taxon>
        <taxon>Ostreoidea</taxon>
        <taxon>Ostreidae</taxon>
        <taxon>Magallana</taxon>
    </lineage>
</organism>
<dbReference type="GO" id="GO:0005634">
    <property type="term" value="C:nucleus"/>
    <property type="evidence" value="ECO:0007669"/>
    <property type="project" value="TreeGrafter"/>
</dbReference>
<dbReference type="PROSITE" id="PS50092">
    <property type="entry name" value="TSP1"/>
    <property type="match status" value="1"/>
</dbReference>
<dbReference type="PROSITE" id="PS50234">
    <property type="entry name" value="VWFA"/>
    <property type="match status" value="2"/>
</dbReference>
<accession>K1RI10</accession>
<dbReference type="HOGENOM" id="CLU_292757_0_0_1"/>
<dbReference type="Pfam" id="PF00092">
    <property type="entry name" value="VWA"/>
    <property type="match status" value="2"/>
</dbReference>
<dbReference type="SUPFAM" id="SSF46950">
    <property type="entry name" value="Double-stranded DNA-binding domain"/>
    <property type="match status" value="1"/>
</dbReference>
<dbReference type="GO" id="GO:0005829">
    <property type="term" value="C:cytosol"/>
    <property type="evidence" value="ECO:0007669"/>
    <property type="project" value="TreeGrafter"/>
</dbReference>
<dbReference type="AlphaFoldDB" id="K1RI10"/>
<feature type="domain" description="VWFA" evidence="2">
    <location>
        <begin position="639"/>
        <end position="827"/>
    </location>
</feature>
<dbReference type="Pfam" id="PF12248">
    <property type="entry name" value="Methyltransf_FA"/>
    <property type="match status" value="1"/>
</dbReference>
<dbReference type="EMBL" id="JH823249">
    <property type="protein sequence ID" value="EKC41170.1"/>
    <property type="molecule type" value="Genomic_DNA"/>
</dbReference>
<dbReference type="InterPro" id="IPR002035">
    <property type="entry name" value="VWF_A"/>
</dbReference>
<dbReference type="SMART" id="SM00327">
    <property type="entry name" value="VWA"/>
    <property type="match status" value="1"/>
</dbReference>